<name>A0A5B7CT97_PORTR</name>
<dbReference type="AlphaFoldDB" id="A0A5B7CT97"/>
<protein>
    <submittedName>
        <fullName evidence="1">Uncharacterized protein</fullName>
    </submittedName>
</protein>
<comment type="caution">
    <text evidence="1">The sequence shown here is derived from an EMBL/GenBank/DDBJ whole genome shotgun (WGS) entry which is preliminary data.</text>
</comment>
<gene>
    <name evidence="1" type="ORF">E2C01_005777</name>
</gene>
<evidence type="ECO:0000313" key="1">
    <source>
        <dbReference type="EMBL" id="MPC13057.1"/>
    </source>
</evidence>
<reference evidence="1 2" key="1">
    <citation type="submission" date="2019-05" db="EMBL/GenBank/DDBJ databases">
        <title>Another draft genome of Portunus trituberculatus and its Hox gene families provides insights of decapod evolution.</title>
        <authorList>
            <person name="Jeong J.-H."/>
            <person name="Song I."/>
            <person name="Kim S."/>
            <person name="Choi T."/>
            <person name="Kim D."/>
            <person name="Ryu S."/>
            <person name="Kim W."/>
        </authorList>
    </citation>
    <scope>NUCLEOTIDE SEQUENCE [LARGE SCALE GENOMIC DNA]</scope>
    <source>
        <tissue evidence="1">Muscle</tissue>
    </source>
</reference>
<keyword evidence="2" id="KW-1185">Reference proteome</keyword>
<dbReference type="EMBL" id="VSRR010000255">
    <property type="protein sequence ID" value="MPC13057.1"/>
    <property type="molecule type" value="Genomic_DNA"/>
</dbReference>
<sequence>MRIEKVGGNRERATVSSLRQLFEVNEEKFREVSRHFGSSLEEESNLGTFLLPLPEGDSKAGFGVAIFFILNFQVKSVCVGVFPLCLTTQGGSHSRTMHALRSEESRSAWVRILSTVRV</sequence>
<organism evidence="1 2">
    <name type="scientific">Portunus trituberculatus</name>
    <name type="common">Swimming crab</name>
    <name type="synonym">Neptunus trituberculatus</name>
    <dbReference type="NCBI Taxonomy" id="210409"/>
    <lineage>
        <taxon>Eukaryota</taxon>
        <taxon>Metazoa</taxon>
        <taxon>Ecdysozoa</taxon>
        <taxon>Arthropoda</taxon>
        <taxon>Crustacea</taxon>
        <taxon>Multicrustacea</taxon>
        <taxon>Malacostraca</taxon>
        <taxon>Eumalacostraca</taxon>
        <taxon>Eucarida</taxon>
        <taxon>Decapoda</taxon>
        <taxon>Pleocyemata</taxon>
        <taxon>Brachyura</taxon>
        <taxon>Eubrachyura</taxon>
        <taxon>Portunoidea</taxon>
        <taxon>Portunidae</taxon>
        <taxon>Portuninae</taxon>
        <taxon>Portunus</taxon>
    </lineage>
</organism>
<accession>A0A5B7CT97</accession>
<dbReference type="Proteomes" id="UP000324222">
    <property type="component" value="Unassembled WGS sequence"/>
</dbReference>
<evidence type="ECO:0000313" key="2">
    <source>
        <dbReference type="Proteomes" id="UP000324222"/>
    </source>
</evidence>
<proteinExistence type="predicted"/>